<evidence type="ECO:0000256" key="6">
    <source>
        <dbReference type="SAM" id="Phobius"/>
    </source>
</evidence>
<feature type="transmembrane region" description="Helical" evidence="6">
    <location>
        <begin position="38"/>
        <end position="61"/>
    </location>
</feature>
<dbReference type="OrthoDB" id="9780734at2"/>
<evidence type="ECO:0000256" key="3">
    <source>
        <dbReference type="ARBA" id="ARBA00022722"/>
    </source>
</evidence>
<keyword evidence="3" id="KW-0540">Nuclease</keyword>
<dbReference type="GO" id="GO:0016787">
    <property type="term" value="F:hydrolase activity"/>
    <property type="evidence" value="ECO:0007669"/>
    <property type="project" value="UniProtKB-KW"/>
</dbReference>
<feature type="transmembrane region" description="Helical" evidence="6">
    <location>
        <begin position="7"/>
        <end position="26"/>
    </location>
</feature>
<dbReference type="PROSITE" id="PS50926">
    <property type="entry name" value="TRAM"/>
    <property type="match status" value="1"/>
</dbReference>
<gene>
    <name evidence="8" type="ORF">FDQ92_05450</name>
</gene>
<feature type="domain" description="TRAM" evidence="7">
    <location>
        <begin position="271"/>
        <end position="332"/>
    </location>
</feature>
<dbReference type="RefSeq" id="WP_137423641.1">
    <property type="nucleotide sequence ID" value="NZ_CP040098.1"/>
</dbReference>
<dbReference type="GO" id="GO:0016740">
    <property type="term" value="F:transferase activity"/>
    <property type="evidence" value="ECO:0007669"/>
    <property type="project" value="UniProtKB-KW"/>
</dbReference>
<keyword evidence="6" id="KW-0812">Transmembrane</keyword>
<organism evidence="8 9">
    <name type="scientific">Desulfoglaeba alkanexedens ALDC</name>
    <dbReference type="NCBI Taxonomy" id="980445"/>
    <lineage>
        <taxon>Bacteria</taxon>
        <taxon>Pseudomonadati</taxon>
        <taxon>Thermodesulfobacteriota</taxon>
        <taxon>Syntrophobacteria</taxon>
        <taxon>Syntrophobacterales</taxon>
        <taxon>Syntrophobacteraceae</taxon>
        <taxon>Desulfoglaeba</taxon>
    </lineage>
</organism>
<dbReference type="InterPro" id="IPR052041">
    <property type="entry name" value="Nucleic_acid_metab_PIN/TRAM"/>
</dbReference>
<dbReference type="Gene3D" id="2.40.50.140">
    <property type="entry name" value="Nucleic acid-binding proteins"/>
    <property type="match status" value="1"/>
</dbReference>
<dbReference type="Pfam" id="PF01850">
    <property type="entry name" value="PIN"/>
    <property type="match status" value="1"/>
</dbReference>
<keyword evidence="6" id="KW-1133">Transmembrane helix</keyword>
<keyword evidence="5" id="KW-0460">Magnesium</keyword>
<feature type="transmembrane region" description="Helical" evidence="6">
    <location>
        <begin position="68"/>
        <end position="88"/>
    </location>
</feature>
<sequence length="344" mass="37697">MNRLAWAGLIVKILLIVICSLGGYLIAEQLEALSFYPWAPWGGVLVGFSFALVALFLVKLIRRIHIKILFGGTIGLLVGLSIAKLISFGFTGVENTTIRVATYVVLSCIFGYVGMVLGSVKIEELGWPSWPWLGRISARTSSAKILDTSVIIDGRIADIVEAGFLEGTLVVPEFVLQELQRIADSNDATRRVRGRRGLDILKRIQEEGLAPVRIERQDFENLSEVDAKIVALALRMNAHIVTNDFNLAKVAEVQGIRVLNINQLANALRPVVLPGEVLRLQILKEGKEQGQGIAYLEDGTMVVVENASRLLGQEVEVSVTSILQTTAGRMIFTTLKGSESGRRH</sequence>
<dbReference type="Proteomes" id="UP000298602">
    <property type="component" value="Chromosome"/>
</dbReference>
<evidence type="ECO:0000256" key="2">
    <source>
        <dbReference type="ARBA" id="ARBA00022679"/>
    </source>
</evidence>
<keyword evidence="9" id="KW-1185">Reference proteome</keyword>
<evidence type="ECO:0000256" key="1">
    <source>
        <dbReference type="ARBA" id="ARBA00001946"/>
    </source>
</evidence>
<evidence type="ECO:0000259" key="7">
    <source>
        <dbReference type="PROSITE" id="PS50926"/>
    </source>
</evidence>
<feature type="transmembrane region" description="Helical" evidence="6">
    <location>
        <begin position="100"/>
        <end position="120"/>
    </location>
</feature>
<evidence type="ECO:0000313" key="9">
    <source>
        <dbReference type="Proteomes" id="UP000298602"/>
    </source>
</evidence>
<reference evidence="8 9" key="2">
    <citation type="submission" date="2019-05" db="EMBL/GenBank/DDBJ databases">
        <authorList>
            <person name="Suflita J.M."/>
            <person name="Marks C.R."/>
        </authorList>
    </citation>
    <scope>NUCLEOTIDE SEQUENCE [LARGE SCALE GENOMIC DNA]</scope>
    <source>
        <strain evidence="8 9">ALDC</strain>
    </source>
</reference>
<dbReference type="EMBL" id="CP040098">
    <property type="protein sequence ID" value="QCQ21672.1"/>
    <property type="molecule type" value="Genomic_DNA"/>
</dbReference>
<dbReference type="InterPro" id="IPR002716">
    <property type="entry name" value="PIN_dom"/>
</dbReference>
<dbReference type="Gene3D" id="3.40.50.1010">
    <property type="entry name" value="5'-nuclease"/>
    <property type="match status" value="1"/>
</dbReference>
<dbReference type="SUPFAM" id="SSF88723">
    <property type="entry name" value="PIN domain-like"/>
    <property type="match status" value="1"/>
</dbReference>
<dbReference type="GO" id="GO:0004518">
    <property type="term" value="F:nuclease activity"/>
    <property type="evidence" value="ECO:0007669"/>
    <property type="project" value="UniProtKB-KW"/>
</dbReference>
<dbReference type="InterPro" id="IPR002792">
    <property type="entry name" value="TRAM_dom"/>
</dbReference>
<dbReference type="CDD" id="cd09877">
    <property type="entry name" value="PIN_YacL-like"/>
    <property type="match status" value="1"/>
</dbReference>
<keyword evidence="6" id="KW-0472">Membrane</keyword>
<dbReference type="KEGG" id="dax:FDQ92_05450"/>
<evidence type="ECO:0000256" key="4">
    <source>
        <dbReference type="ARBA" id="ARBA00022801"/>
    </source>
</evidence>
<dbReference type="Pfam" id="PF01938">
    <property type="entry name" value="TRAM"/>
    <property type="match status" value="1"/>
</dbReference>
<dbReference type="PANTHER" id="PTHR11603:SF147">
    <property type="entry name" value="MEMBRANE PROTEIN"/>
    <property type="match status" value="1"/>
</dbReference>
<keyword evidence="4" id="KW-0378">Hydrolase</keyword>
<evidence type="ECO:0000256" key="5">
    <source>
        <dbReference type="ARBA" id="ARBA00022842"/>
    </source>
</evidence>
<dbReference type="PANTHER" id="PTHR11603">
    <property type="entry name" value="AAA FAMILY ATPASE"/>
    <property type="match status" value="1"/>
</dbReference>
<dbReference type="AlphaFoldDB" id="A0A4P8L4G3"/>
<evidence type="ECO:0000313" key="8">
    <source>
        <dbReference type="EMBL" id="QCQ21672.1"/>
    </source>
</evidence>
<accession>A0A4P8L4G3</accession>
<dbReference type="SMART" id="SM00670">
    <property type="entry name" value="PINc"/>
    <property type="match status" value="1"/>
</dbReference>
<dbReference type="InterPro" id="IPR012340">
    <property type="entry name" value="NA-bd_OB-fold"/>
</dbReference>
<keyword evidence="2" id="KW-0808">Transferase</keyword>
<comment type="cofactor">
    <cofactor evidence="1">
        <name>Mg(2+)</name>
        <dbReference type="ChEBI" id="CHEBI:18420"/>
    </cofactor>
</comment>
<proteinExistence type="predicted"/>
<reference evidence="8 9" key="1">
    <citation type="submission" date="2019-05" db="EMBL/GenBank/DDBJ databases">
        <title>The Complete Genome Sequence of the n-alkane-degrading Desulfoglaeba alkanexedens ALDC reveals multiple alkylsuccinate synthase gene clusters.</title>
        <authorList>
            <person name="Callaghan A.V."/>
            <person name="Davidova I.A."/>
            <person name="Duncan K.E."/>
            <person name="Morris B."/>
            <person name="McInerney M.J."/>
        </authorList>
    </citation>
    <scope>NUCLEOTIDE SEQUENCE [LARGE SCALE GENOMIC DNA]</scope>
    <source>
        <strain evidence="8 9">ALDC</strain>
    </source>
</reference>
<dbReference type="InterPro" id="IPR029060">
    <property type="entry name" value="PIN-like_dom_sf"/>
</dbReference>
<protein>
    <submittedName>
        <fullName evidence="8">TRAM domain-containing protein</fullName>
    </submittedName>
</protein>
<name>A0A4P8L4G3_9BACT</name>